<keyword evidence="1" id="KW-0175">Coiled coil</keyword>
<proteinExistence type="predicted"/>
<evidence type="ECO:0000313" key="3">
    <source>
        <dbReference type="Proteomes" id="UP000249577"/>
    </source>
</evidence>
<dbReference type="EMBL" id="QFPN01000023">
    <property type="protein sequence ID" value="PZQ09942.1"/>
    <property type="molecule type" value="Genomic_DNA"/>
</dbReference>
<dbReference type="NCBIfam" id="TIGR01760">
    <property type="entry name" value="tape_meas_TP901"/>
    <property type="match status" value="1"/>
</dbReference>
<feature type="non-terminal residue" evidence="2">
    <location>
        <position position="452"/>
    </location>
</feature>
<name>A0A2W5JY46_ANCNO</name>
<evidence type="ECO:0000256" key="1">
    <source>
        <dbReference type="SAM" id="Coils"/>
    </source>
</evidence>
<protein>
    <submittedName>
        <fullName evidence="2">Phage tail tape measure protein</fullName>
    </submittedName>
</protein>
<accession>A0A2W5JY46</accession>
<organism evidence="2 3">
    <name type="scientific">Ancylobacter novellus</name>
    <name type="common">Thiobacillus novellus</name>
    <dbReference type="NCBI Taxonomy" id="921"/>
    <lineage>
        <taxon>Bacteria</taxon>
        <taxon>Pseudomonadati</taxon>
        <taxon>Pseudomonadota</taxon>
        <taxon>Alphaproteobacteria</taxon>
        <taxon>Hyphomicrobiales</taxon>
        <taxon>Xanthobacteraceae</taxon>
        <taxon>Ancylobacter</taxon>
    </lineage>
</organism>
<evidence type="ECO:0000313" key="2">
    <source>
        <dbReference type="EMBL" id="PZQ09942.1"/>
    </source>
</evidence>
<dbReference type="AlphaFoldDB" id="A0A2W5JY46"/>
<dbReference type="Proteomes" id="UP000249577">
    <property type="component" value="Unassembled WGS sequence"/>
</dbReference>
<comment type="caution">
    <text evidence="2">The sequence shown here is derived from an EMBL/GenBank/DDBJ whole genome shotgun (WGS) entry which is preliminary data.</text>
</comment>
<sequence length="452" mass="48452">MAGILGFSSALDSLKTAIDGADRLDELNARFGITTEQLSSWGYAAKMTGSDLEGLASIIPKFSKNIADAADSNSTAGKTFAALGINIRDQSGQLRSFQDLLPEVADKFKLLENETTETALAMQLFGKSGSEFLEFLNLGSDGLKSMEDRAKALGIVIDSNTASAAANFNDRMDDLKAATNGWFTQLAAQLLPTLNEFATKLVELAKNGDAVRAVADGVSSAFSGIGQAVDALQPVFNFFDRLRGVLVGIELQGNAAAQSLNPANWNIKDLSRLGAQYRQGSAYAGNGYKAMQTPTVDRTVQIIDPSDGFAEWKKQQAEMAEAEARAKALQERLDALLNGSGSSKPSKRAKALKEVKDAATQAVEDYDAIYGGAQDRADSQVGALEKEIALWGDRTEAAKVSYEIQRGALQGISEQQAEYLLSLAKTRDALEDYDDIYGKMDEKAKESASQMS</sequence>
<dbReference type="InterPro" id="IPR010090">
    <property type="entry name" value="Phage_tape_meas"/>
</dbReference>
<gene>
    <name evidence="2" type="ORF">DI565_20295</name>
</gene>
<reference evidence="2 3" key="1">
    <citation type="submission" date="2017-08" db="EMBL/GenBank/DDBJ databases">
        <title>Infants hospitalized years apart are colonized by the same room-sourced microbial strains.</title>
        <authorList>
            <person name="Brooks B."/>
            <person name="Olm M.R."/>
            <person name="Firek B.A."/>
            <person name="Baker R."/>
            <person name="Thomas B.C."/>
            <person name="Morowitz M.J."/>
            <person name="Banfield J.F."/>
        </authorList>
    </citation>
    <scope>NUCLEOTIDE SEQUENCE [LARGE SCALE GENOMIC DNA]</scope>
    <source>
        <strain evidence="2">S2_005_003_R2_43</strain>
    </source>
</reference>
<feature type="coiled-coil region" evidence="1">
    <location>
        <begin position="312"/>
        <end position="339"/>
    </location>
</feature>